<dbReference type="EMBL" id="BART01022874">
    <property type="protein sequence ID" value="GAH01792.1"/>
    <property type="molecule type" value="Genomic_DNA"/>
</dbReference>
<organism evidence="1">
    <name type="scientific">marine sediment metagenome</name>
    <dbReference type="NCBI Taxonomy" id="412755"/>
    <lineage>
        <taxon>unclassified sequences</taxon>
        <taxon>metagenomes</taxon>
        <taxon>ecological metagenomes</taxon>
    </lineage>
</organism>
<name>X1C390_9ZZZZ</name>
<dbReference type="AlphaFoldDB" id="X1C390"/>
<sequence>MAISFRGPIRKLMPRAIKMGMLPTHYLKLCKEKYGKAYRRTDFLGDWREFAGIERKRDPLRAIPKKLRPTAATTQKTEYTQSKKFHYNYKIEGYDTILKKDTVEDITVASDDLISMEEAEAEAQRLADKYKVDIDIAKIIIDGVTVK</sequence>
<proteinExistence type="predicted"/>
<comment type="caution">
    <text evidence="1">The sequence shown here is derived from an EMBL/GenBank/DDBJ whole genome shotgun (WGS) entry which is preliminary data.</text>
</comment>
<gene>
    <name evidence="1" type="ORF">S01H4_41774</name>
</gene>
<evidence type="ECO:0000313" key="1">
    <source>
        <dbReference type="EMBL" id="GAH01792.1"/>
    </source>
</evidence>
<protein>
    <submittedName>
        <fullName evidence="1">Uncharacterized protein</fullName>
    </submittedName>
</protein>
<accession>X1C390</accession>
<reference evidence="1" key="1">
    <citation type="journal article" date="2014" name="Front. Microbiol.">
        <title>High frequency of phylogenetically diverse reductive dehalogenase-homologous genes in deep subseafloor sedimentary metagenomes.</title>
        <authorList>
            <person name="Kawai M."/>
            <person name="Futagami T."/>
            <person name="Toyoda A."/>
            <person name="Takaki Y."/>
            <person name="Nishi S."/>
            <person name="Hori S."/>
            <person name="Arai W."/>
            <person name="Tsubouchi T."/>
            <person name="Morono Y."/>
            <person name="Uchiyama I."/>
            <person name="Ito T."/>
            <person name="Fujiyama A."/>
            <person name="Inagaki F."/>
            <person name="Takami H."/>
        </authorList>
    </citation>
    <scope>NUCLEOTIDE SEQUENCE</scope>
    <source>
        <strain evidence="1">Expedition CK06-06</strain>
    </source>
</reference>